<protein>
    <submittedName>
        <fullName evidence="1">Uncharacterized protein</fullName>
    </submittedName>
</protein>
<gene>
    <name evidence="1" type="ORF">AVEN_182150_1</name>
</gene>
<dbReference type="EMBL" id="BGPR01001489">
    <property type="protein sequence ID" value="GBM55199.1"/>
    <property type="molecule type" value="Genomic_DNA"/>
</dbReference>
<evidence type="ECO:0000313" key="1">
    <source>
        <dbReference type="EMBL" id="GBM55199.1"/>
    </source>
</evidence>
<sequence length="160" mass="17669">MLGFTGVCGPSRGIGNDSSLSDYIKRITISRKNVNCDICPFMLRWILQATTTALFRVLGKNGHHHFLPFILGRRTIHSPTISGFPFIRKGKYQTKNHRWKKSSANPAVRCCGDDTFSLPSATVTSVSGPDSQHTSSDRLLRLPVDAAAIWQVPFDLCGHA</sequence>
<comment type="caution">
    <text evidence="1">The sequence shown here is derived from an EMBL/GenBank/DDBJ whole genome shotgun (WGS) entry which is preliminary data.</text>
</comment>
<reference evidence="1 2" key="1">
    <citation type="journal article" date="2019" name="Sci. Rep.">
        <title>Orb-weaving spider Araneus ventricosus genome elucidates the spidroin gene catalogue.</title>
        <authorList>
            <person name="Kono N."/>
            <person name="Nakamura H."/>
            <person name="Ohtoshi R."/>
            <person name="Moran D.A.P."/>
            <person name="Shinohara A."/>
            <person name="Yoshida Y."/>
            <person name="Fujiwara M."/>
            <person name="Mori M."/>
            <person name="Tomita M."/>
            <person name="Arakawa K."/>
        </authorList>
    </citation>
    <scope>NUCLEOTIDE SEQUENCE [LARGE SCALE GENOMIC DNA]</scope>
</reference>
<evidence type="ECO:0000313" key="2">
    <source>
        <dbReference type="Proteomes" id="UP000499080"/>
    </source>
</evidence>
<keyword evidence="2" id="KW-1185">Reference proteome</keyword>
<dbReference type="AlphaFoldDB" id="A0A4Y2GQW1"/>
<dbReference type="Proteomes" id="UP000499080">
    <property type="component" value="Unassembled WGS sequence"/>
</dbReference>
<name>A0A4Y2GQW1_ARAVE</name>
<accession>A0A4Y2GQW1</accession>
<organism evidence="1 2">
    <name type="scientific">Araneus ventricosus</name>
    <name type="common">Orbweaver spider</name>
    <name type="synonym">Epeira ventricosa</name>
    <dbReference type="NCBI Taxonomy" id="182803"/>
    <lineage>
        <taxon>Eukaryota</taxon>
        <taxon>Metazoa</taxon>
        <taxon>Ecdysozoa</taxon>
        <taxon>Arthropoda</taxon>
        <taxon>Chelicerata</taxon>
        <taxon>Arachnida</taxon>
        <taxon>Araneae</taxon>
        <taxon>Araneomorphae</taxon>
        <taxon>Entelegynae</taxon>
        <taxon>Araneoidea</taxon>
        <taxon>Araneidae</taxon>
        <taxon>Araneus</taxon>
    </lineage>
</organism>
<proteinExistence type="predicted"/>